<feature type="compositionally biased region" description="Basic and acidic residues" evidence="1">
    <location>
        <begin position="13"/>
        <end position="27"/>
    </location>
</feature>
<evidence type="ECO:0000313" key="3">
    <source>
        <dbReference type="Proteomes" id="UP001219934"/>
    </source>
</evidence>
<proteinExistence type="predicted"/>
<name>A0AAD6FCF4_9TELE</name>
<accession>A0AAD6FCF4</accession>
<gene>
    <name evidence="2" type="ORF">JOQ06_018855</name>
</gene>
<organism evidence="2 3">
    <name type="scientific">Pogonophryne albipinna</name>
    <dbReference type="NCBI Taxonomy" id="1090488"/>
    <lineage>
        <taxon>Eukaryota</taxon>
        <taxon>Metazoa</taxon>
        <taxon>Chordata</taxon>
        <taxon>Craniata</taxon>
        <taxon>Vertebrata</taxon>
        <taxon>Euteleostomi</taxon>
        <taxon>Actinopterygii</taxon>
        <taxon>Neopterygii</taxon>
        <taxon>Teleostei</taxon>
        <taxon>Neoteleostei</taxon>
        <taxon>Acanthomorphata</taxon>
        <taxon>Eupercaria</taxon>
        <taxon>Perciformes</taxon>
        <taxon>Notothenioidei</taxon>
        <taxon>Pogonophryne</taxon>
    </lineage>
</organism>
<feature type="non-terminal residue" evidence="2">
    <location>
        <position position="259"/>
    </location>
</feature>
<evidence type="ECO:0000256" key="1">
    <source>
        <dbReference type="SAM" id="MobiDB-lite"/>
    </source>
</evidence>
<sequence length="259" mass="28390">KGFCSPMQQMPVSEREKDKRQEAGEKEKRKKGLWGCHFDVQGTSLYTPPDSFFSTACKVDTVLPSAHGYSMFVTDRFTTEGCLMEELRGQSHVLHCNACGKVTGKLRPMGKPHRQPASGASLYCCFFQSHAHRRSADPGVTTFKLLAMVERERDISGQGEEIAAPQQLLPGLPPLVSTARRCSYKASTLLKMRRAVPKGQQDEARGVDLEIRGINRNWCVGGNAKGCSKELGGRGGSLICSTSLHHIYTVSCPLSVTLS</sequence>
<keyword evidence="3" id="KW-1185">Reference proteome</keyword>
<protein>
    <submittedName>
        <fullName evidence="2">Uncharacterized protein</fullName>
    </submittedName>
</protein>
<dbReference type="Proteomes" id="UP001219934">
    <property type="component" value="Unassembled WGS sequence"/>
</dbReference>
<reference evidence="2" key="1">
    <citation type="submission" date="2022-11" db="EMBL/GenBank/DDBJ databases">
        <title>Chromosome-level genome of Pogonophryne albipinna.</title>
        <authorList>
            <person name="Jo E."/>
        </authorList>
    </citation>
    <scope>NUCLEOTIDE SEQUENCE</scope>
    <source>
        <strain evidence="2">SGF0006</strain>
        <tissue evidence="2">Muscle</tissue>
    </source>
</reference>
<dbReference type="EMBL" id="JAPTMU010000016">
    <property type="protein sequence ID" value="KAJ4929834.1"/>
    <property type="molecule type" value="Genomic_DNA"/>
</dbReference>
<feature type="non-terminal residue" evidence="2">
    <location>
        <position position="1"/>
    </location>
</feature>
<feature type="region of interest" description="Disordered" evidence="1">
    <location>
        <begin position="1"/>
        <end position="28"/>
    </location>
</feature>
<comment type="caution">
    <text evidence="2">The sequence shown here is derived from an EMBL/GenBank/DDBJ whole genome shotgun (WGS) entry which is preliminary data.</text>
</comment>
<evidence type="ECO:0000313" key="2">
    <source>
        <dbReference type="EMBL" id="KAJ4929834.1"/>
    </source>
</evidence>
<dbReference type="AlphaFoldDB" id="A0AAD6FCF4"/>
<feature type="compositionally biased region" description="Polar residues" evidence="1">
    <location>
        <begin position="1"/>
        <end position="11"/>
    </location>
</feature>